<reference evidence="3" key="2">
    <citation type="submission" date="2025-08" db="UniProtKB">
        <authorList>
            <consortium name="RefSeq"/>
        </authorList>
    </citation>
    <scope>IDENTIFICATION</scope>
    <source>
        <tissue evidence="3">Leaves</tissue>
    </source>
</reference>
<dbReference type="PANTHER" id="PTHR31147:SF33">
    <property type="entry name" value="N-HYDROXYCINNAMOYL_BENZOYLTRANSFERASE, PUTATIVE-RELATED"/>
    <property type="match status" value="1"/>
</dbReference>
<protein>
    <submittedName>
        <fullName evidence="3">3'-N-debenzoyl-2'-deoxytaxol N-benzoyltransferase-like</fullName>
    </submittedName>
</protein>
<accession>A0A6P6S3K1</accession>
<name>A0A6P6S3K1_COFAR</name>
<evidence type="ECO:0000256" key="1">
    <source>
        <dbReference type="ARBA" id="ARBA00009861"/>
    </source>
</evidence>
<sequence length="193" mass="21631">MANEYILEAHVMLEVISKGYKFLVKASGIPSDEKVKFAYAINIRKLVKPPLPAGYWGILTKAEDHVDQPIYKTAELINKSKYNVSDEYVRSFIDFQELNYHEGTTVGAKVSGITDWRHLGHSTVDFGWGGPVTVFPLSRNLLGSVEPRFFLPYSSANEGEKDGCKLSVCLQEHAVSGFKEDMNKLKNLEPGFL</sequence>
<dbReference type="Pfam" id="PF02458">
    <property type="entry name" value="Transferase"/>
    <property type="match status" value="1"/>
</dbReference>
<dbReference type="InterPro" id="IPR023213">
    <property type="entry name" value="CAT-like_dom_sf"/>
</dbReference>
<dbReference type="AlphaFoldDB" id="A0A6P6S3K1"/>
<comment type="similarity">
    <text evidence="1">Belongs to the plant acyltransferase family.</text>
</comment>
<reference evidence="2" key="1">
    <citation type="journal article" date="2025" name="Foods">
        <title>Unveiling the Microbial Signatures of Arabica Coffee Cherries: Insights into Ripeness Specific Diversity, Functional Traits, and Implications for Quality and Safety.</title>
        <authorList>
            <consortium name="RefSeq"/>
            <person name="Tenea G.N."/>
            <person name="Cifuentes V."/>
            <person name="Reyes P."/>
            <person name="Cevallos-Vallejos M."/>
        </authorList>
    </citation>
    <scope>NUCLEOTIDE SEQUENCE [LARGE SCALE GENOMIC DNA]</scope>
</reference>
<dbReference type="GeneID" id="113687304"/>
<dbReference type="Gene3D" id="3.30.559.10">
    <property type="entry name" value="Chloramphenicol acetyltransferase-like domain"/>
    <property type="match status" value="1"/>
</dbReference>
<dbReference type="Proteomes" id="UP001652660">
    <property type="component" value="Chromosome 5e"/>
</dbReference>
<evidence type="ECO:0000313" key="3">
    <source>
        <dbReference type="RefSeq" id="XP_027060745.1"/>
    </source>
</evidence>
<organism evidence="2 3">
    <name type="scientific">Coffea arabica</name>
    <name type="common">Arabian coffee</name>
    <dbReference type="NCBI Taxonomy" id="13443"/>
    <lineage>
        <taxon>Eukaryota</taxon>
        <taxon>Viridiplantae</taxon>
        <taxon>Streptophyta</taxon>
        <taxon>Embryophyta</taxon>
        <taxon>Tracheophyta</taxon>
        <taxon>Spermatophyta</taxon>
        <taxon>Magnoliopsida</taxon>
        <taxon>eudicotyledons</taxon>
        <taxon>Gunneridae</taxon>
        <taxon>Pentapetalae</taxon>
        <taxon>asterids</taxon>
        <taxon>lamiids</taxon>
        <taxon>Gentianales</taxon>
        <taxon>Rubiaceae</taxon>
        <taxon>Ixoroideae</taxon>
        <taxon>Gardenieae complex</taxon>
        <taxon>Bertiereae - Coffeeae clade</taxon>
        <taxon>Coffeeae</taxon>
        <taxon>Coffea</taxon>
    </lineage>
</organism>
<evidence type="ECO:0000313" key="2">
    <source>
        <dbReference type="Proteomes" id="UP001652660"/>
    </source>
</evidence>
<gene>
    <name evidence="3" type="primary">LOC113687304</name>
</gene>
<dbReference type="InterPro" id="IPR050898">
    <property type="entry name" value="Plant_acyltransferase"/>
</dbReference>
<proteinExistence type="inferred from homology"/>
<dbReference type="OrthoDB" id="671439at2759"/>
<keyword evidence="2" id="KW-1185">Reference proteome</keyword>
<dbReference type="RefSeq" id="XP_027060745.1">
    <property type="nucleotide sequence ID" value="XM_027204944.2"/>
</dbReference>
<dbReference type="PANTHER" id="PTHR31147">
    <property type="entry name" value="ACYL TRANSFERASE 4"/>
    <property type="match status" value="1"/>
</dbReference>